<dbReference type="KEGG" id="hbs:IPV69_24435"/>
<dbReference type="PROSITE" id="PS51257">
    <property type="entry name" value="PROKAR_LIPOPROTEIN"/>
    <property type="match status" value="1"/>
</dbReference>
<accession>A0A7M2WUV1</accession>
<name>A0A7M2WUV1_9BACT</name>
<protein>
    <recommendedName>
        <fullName evidence="5">MipA/OmpV family protein</fullName>
    </recommendedName>
</protein>
<evidence type="ECO:0000256" key="1">
    <source>
        <dbReference type="SAM" id="MobiDB-lite"/>
    </source>
</evidence>
<proteinExistence type="predicted"/>
<feature type="region of interest" description="Disordered" evidence="1">
    <location>
        <begin position="24"/>
        <end position="45"/>
    </location>
</feature>
<evidence type="ECO:0000313" key="3">
    <source>
        <dbReference type="EMBL" id="QOV89317.1"/>
    </source>
</evidence>
<dbReference type="Proteomes" id="UP000593765">
    <property type="component" value="Chromosome"/>
</dbReference>
<keyword evidence="4" id="KW-1185">Reference proteome</keyword>
<evidence type="ECO:0000313" key="4">
    <source>
        <dbReference type="Proteomes" id="UP000593765"/>
    </source>
</evidence>
<evidence type="ECO:0000256" key="2">
    <source>
        <dbReference type="SAM" id="SignalP"/>
    </source>
</evidence>
<keyword evidence="2" id="KW-0732">Signal</keyword>
<organism evidence="3 4">
    <name type="scientific">Humisphaera borealis</name>
    <dbReference type="NCBI Taxonomy" id="2807512"/>
    <lineage>
        <taxon>Bacteria</taxon>
        <taxon>Pseudomonadati</taxon>
        <taxon>Planctomycetota</taxon>
        <taxon>Phycisphaerae</taxon>
        <taxon>Tepidisphaerales</taxon>
        <taxon>Tepidisphaeraceae</taxon>
        <taxon>Humisphaera</taxon>
    </lineage>
</organism>
<dbReference type="RefSeq" id="WP_206292349.1">
    <property type="nucleotide sequence ID" value="NZ_CP063458.1"/>
</dbReference>
<evidence type="ECO:0008006" key="5">
    <source>
        <dbReference type="Google" id="ProtNLM"/>
    </source>
</evidence>
<gene>
    <name evidence="3" type="ORF">IPV69_24435</name>
</gene>
<reference evidence="3 4" key="1">
    <citation type="submission" date="2020-10" db="EMBL/GenBank/DDBJ databases">
        <title>Wide distribution of Phycisphaera-like planctomycetes from WD2101 soil group in peatlands and genome analysis of the first cultivated representative.</title>
        <authorList>
            <person name="Dedysh S.N."/>
            <person name="Beletsky A.V."/>
            <person name="Ivanova A."/>
            <person name="Kulichevskaya I.S."/>
            <person name="Suzina N.E."/>
            <person name="Philippov D.A."/>
            <person name="Rakitin A.L."/>
            <person name="Mardanov A.V."/>
            <person name="Ravin N.V."/>
        </authorList>
    </citation>
    <scope>NUCLEOTIDE SEQUENCE [LARGE SCALE GENOMIC DNA]</scope>
    <source>
        <strain evidence="3 4">M1803</strain>
    </source>
</reference>
<dbReference type="AlphaFoldDB" id="A0A7M2WUV1"/>
<sequence length="140" mass="14886">MTLARRPSLLLTLALLAAGSGCTASREAAGPNEPPSITSTRFPDAAGGNPIAASALVFDPPITLAEAPIYLGRENRGPAAFFGYEEGFTEYYRLSVDDRQTFNGGVGYGYSGGNWGGNSGGWYDRYDRRAVSVKTGVIRR</sequence>
<dbReference type="EMBL" id="CP063458">
    <property type="protein sequence ID" value="QOV89317.1"/>
    <property type="molecule type" value="Genomic_DNA"/>
</dbReference>
<feature type="signal peptide" evidence="2">
    <location>
        <begin position="1"/>
        <end position="24"/>
    </location>
</feature>
<feature type="chain" id="PRO_5034973114" description="MipA/OmpV family protein" evidence="2">
    <location>
        <begin position="25"/>
        <end position="140"/>
    </location>
</feature>